<accession>A0A6A6QKM7</accession>
<dbReference type="OrthoDB" id="2506647at2759"/>
<name>A0A6A6QKM7_9PEZI</name>
<evidence type="ECO:0000313" key="3">
    <source>
        <dbReference type="Proteomes" id="UP000799750"/>
    </source>
</evidence>
<evidence type="ECO:0000256" key="1">
    <source>
        <dbReference type="SAM" id="SignalP"/>
    </source>
</evidence>
<protein>
    <submittedName>
        <fullName evidence="2">Uncharacterized protein</fullName>
    </submittedName>
</protein>
<proteinExistence type="predicted"/>
<dbReference type="AlphaFoldDB" id="A0A6A6QKM7"/>
<keyword evidence="1" id="KW-0732">Signal</keyword>
<feature type="chain" id="PRO_5025329511" evidence="1">
    <location>
        <begin position="22"/>
        <end position="67"/>
    </location>
</feature>
<feature type="signal peptide" evidence="1">
    <location>
        <begin position="1"/>
        <end position="21"/>
    </location>
</feature>
<keyword evidence="3" id="KW-1185">Reference proteome</keyword>
<reference evidence="2" key="1">
    <citation type="journal article" date="2020" name="Stud. Mycol.">
        <title>101 Dothideomycetes genomes: a test case for predicting lifestyles and emergence of pathogens.</title>
        <authorList>
            <person name="Haridas S."/>
            <person name="Albert R."/>
            <person name="Binder M."/>
            <person name="Bloem J."/>
            <person name="Labutti K."/>
            <person name="Salamov A."/>
            <person name="Andreopoulos B."/>
            <person name="Baker S."/>
            <person name="Barry K."/>
            <person name="Bills G."/>
            <person name="Bluhm B."/>
            <person name="Cannon C."/>
            <person name="Castanera R."/>
            <person name="Culley D."/>
            <person name="Daum C."/>
            <person name="Ezra D."/>
            <person name="Gonzalez J."/>
            <person name="Henrissat B."/>
            <person name="Kuo A."/>
            <person name="Liang C."/>
            <person name="Lipzen A."/>
            <person name="Lutzoni F."/>
            <person name="Magnuson J."/>
            <person name="Mondo S."/>
            <person name="Nolan M."/>
            <person name="Ohm R."/>
            <person name="Pangilinan J."/>
            <person name="Park H.-J."/>
            <person name="Ramirez L."/>
            <person name="Alfaro M."/>
            <person name="Sun H."/>
            <person name="Tritt A."/>
            <person name="Yoshinaga Y."/>
            <person name="Zwiers L.-H."/>
            <person name="Turgeon B."/>
            <person name="Goodwin S."/>
            <person name="Spatafora J."/>
            <person name="Crous P."/>
            <person name="Grigoriev I."/>
        </authorList>
    </citation>
    <scope>NUCLEOTIDE SEQUENCE</scope>
    <source>
        <strain evidence="2">CBS 269.34</strain>
    </source>
</reference>
<sequence>MFSLSTPLATILGLCAILSSAQTPPGYSPATNTHLTASFGALNISPPGLRIPLNSTSTPCLPSNIQT</sequence>
<gene>
    <name evidence="2" type="ORF">BU16DRAFT_528940</name>
</gene>
<dbReference type="EMBL" id="MU004193">
    <property type="protein sequence ID" value="KAF2492594.1"/>
    <property type="molecule type" value="Genomic_DNA"/>
</dbReference>
<organism evidence="2 3">
    <name type="scientific">Lophium mytilinum</name>
    <dbReference type="NCBI Taxonomy" id="390894"/>
    <lineage>
        <taxon>Eukaryota</taxon>
        <taxon>Fungi</taxon>
        <taxon>Dikarya</taxon>
        <taxon>Ascomycota</taxon>
        <taxon>Pezizomycotina</taxon>
        <taxon>Dothideomycetes</taxon>
        <taxon>Pleosporomycetidae</taxon>
        <taxon>Mytilinidiales</taxon>
        <taxon>Mytilinidiaceae</taxon>
        <taxon>Lophium</taxon>
    </lineage>
</organism>
<dbReference type="Proteomes" id="UP000799750">
    <property type="component" value="Unassembled WGS sequence"/>
</dbReference>
<evidence type="ECO:0000313" key="2">
    <source>
        <dbReference type="EMBL" id="KAF2492594.1"/>
    </source>
</evidence>